<comment type="similarity">
    <text evidence="1 3">Belongs to the prefoldin subunit alpha family.</text>
</comment>
<reference evidence="4" key="1">
    <citation type="journal article" date="2015" name="Sci. Rep.">
        <title>Spliced leader RNA trans-splicing discovered in copepods.</title>
        <authorList>
            <person name="Yang F."/>
            <person name="Xu D."/>
            <person name="Zhuang Y."/>
            <person name="Yi X."/>
            <person name="Huang Y."/>
            <person name="Chen H."/>
            <person name="Lin S."/>
            <person name="Campbell D.A."/>
            <person name="Sturm N.R."/>
            <person name="Liu G."/>
            <person name="Zhang H."/>
        </authorList>
    </citation>
    <scope>NUCLEOTIDE SEQUENCE</scope>
</reference>
<evidence type="ECO:0000313" key="4">
    <source>
        <dbReference type="EMBL" id="ALS04440.1"/>
    </source>
</evidence>
<dbReference type="GO" id="GO:0006457">
    <property type="term" value="P:protein folding"/>
    <property type="evidence" value="ECO:0007669"/>
    <property type="project" value="UniProtKB-UniRule"/>
</dbReference>
<dbReference type="GO" id="GO:0016272">
    <property type="term" value="C:prefoldin complex"/>
    <property type="evidence" value="ECO:0007669"/>
    <property type="project" value="UniProtKB-UniRule"/>
</dbReference>
<dbReference type="GO" id="GO:0015631">
    <property type="term" value="F:tubulin binding"/>
    <property type="evidence" value="ECO:0007669"/>
    <property type="project" value="TreeGrafter"/>
</dbReference>
<dbReference type="PANTHER" id="PTHR12409">
    <property type="entry name" value="PREFOLDIN SUBUNIT 3"/>
    <property type="match status" value="1"/>
</dbReference>
<dbReference type="PIRSF" id="PIRSF016396">
    <property type="entry name" value="Prefoldin_subunit_3"/>
    <property type="match status" value="1"/>
</dbReference>
<keyword evidence="2 3" id="KW-0143">Chaperone</keyword>
<evidence type="ECO:0000256" key="1">
    <source>
        <dbReference type="ARBA" id="ARBA00010048"/>
    </source>
</evidence>
<dbReference type="InterPro" id="IPR009053">
    <property type="entry name" value="Prefoldin"/>
</dbReference>
<protein>
    <recommendedName>
        <fullName evidence="3">Prefoldin subunit 3</fullName>
    </recommendedName>
</protein>
<evidence type="ECO:0000256" key="2">
    <source>
        <dbReference type="ARBA" id="ARBA00023186"/>
    </source>
</evidence>
<dbReference type="EMBL" id="KT754606">
    <property type="protein sequence ID" value="ALS04440.1"/>
    <property type="molecule type" value="mRNA"/>
</dbReference>
<comment type="function">
    <text evidence="3">Binds specifically to cytosolic chaperonin (c-CPN) and transfers target proteins to it. Binds to nascent polypeptide chain and promotes folding in an environment in which there are many competing pathways for nonnative proteins.</text>
</comment>
<organism evidence="4">
    <name type="scientific">Acartia pacifica</name>
    <name type="common">Copepod</name>
    <dbReference type="NCBI Taxonomy" id="335913"/>
    <lineage>
        <taxon>Eukaryota</taxon>
        <taxon>Metazoa</taxon>
        <taxon>Ecdysozoa</taxon>
        <taxon>Arthropoda</taxon>
        <taxon>Crustacea</taxon>
        <taxon>Multicrustacea</taxon>
        <taxon>Hexanauplia</taxon>
        <taxon>Copepoda</taxon>
        <taxon>Calanoida</taxon>
        <taxon>Acartiidae</taxon>
        <taxon>Acartia</taxon>
    </lineage>
</organism>
<sequence>MGDVELQPPEGKTNFSSIPPSQFIDDVDSYMKGDDNVEAKIRSLEEMHQKYKFMENTLSMKRKRLLAQGPDIHSSLLVIEKLHTRKADNEEMETRFLLSDQVYAKASIPPTETVCLWLGANVMLEYSLDDAEQLLSKNLASAEKNLAEIAFDLDYLRDQMTITEVTMARLYNWNVKKRKEKK</sequence>
<dbReference type="GO" id="GO:0007017">
    <property type="term" value="P:microtubule-based process"/>
    <property type="evidence" value="ECO:0007669"/>
    <property type="project" value="TreeGrafter"/>
</dbReference>
<dbReference type="GO" id="GO:0005737">
    <property type="term" value="C:cytoplasm"/>
    <property type="evidence" value="ECO:0007669"/>
    <property type="project" value="TreeGrafter"/>
</dbReference>
<accession>A0A0U2LF39</accession>
<dbReference type="FunFam" id="1.10.287.370:FF:000001">
    <property type="entry name" value="Prefoldin subunit 3"/>
    <property type="match status" value="1"/>
</dbReference>
<comment type="subunit">
    <text evidence="3">Heterohexamer of two PFD-alpha type and four PFD-beta type subunits.</text>
</comment>
<dbReference type="InterPro" id="IPR004127">
    <property type="entry name" value="Prefoldin_subunit_alpha"/>
</dbReference>
<dbReference type="CDD" id="cd23156">
    <property type="entry name" value="Prefoldin_3"/>
    <property type="match status" value="1"/>
</dbReference>
<evidence type="ECO:0000256" key="3">
    <source>
        <dbReference type="PIRNR" id="PIRNR016396"/>
    </source>
</evidence>
<dbReference type="PANTHER" id="PTHR12409:SF0">
    <property type="entry name" value="PREFOLDIN SUBUNIT 3"/>
    <property type="match status" value="1"/>
</dbReference>
<name>A0A0U2LF39_ACAPC</name>
<dbReference type="Pfam" id="PF02996">
    <property type="entry name" value="Prefoldin"/>
    <property type="match status" value="1"/>
</dbReference>
<proteinExistence type="evidence at transcript level"/>
<dbReference type="InterPro" id="IPR016655">
    <property type="entry name" value="PFD3"/>
</dbReference>
<dbReference type="AlphaFoldDB" id="A0A0U2LF39"/>
<dbReference type="GO" id="GO:0007021">
    <property type="term" value="P:tubulin complex assembly"/>
    <property type="evidence" value="ECO:0007669"/>
    <property type="project" value="TreeGrafter"/>
</dbReference>
<dbReference type="SUPFAM" id="SSF46579">
    <property type="entry name" value="Prefoldin"/>
    <property type="match status" value="1"/>
</dbReference>
<dbReference type="Gene3D" id="1.10.287.370">
    <property type="match status" value="1"/>
</dbReference>